<organism evidence="2 3">
    <name type="scientific">Anaeromyxobacter paludicola</name>
    <dbReference type="NCBI Taxonomy" id="2918171"/>
    <lineage>
        <taxon>Bacteria</taxon>
        <taxon>Pseudomonadati</taxon>
        <taxon>Myxococcota</taxon>
        <taxon>Myxococcia</taxon>
        <taxon>Myxococcales</taxon>
        <taxon>Cystobacterineae</taxon>
        <taxon>Anaeromyxobacteraceae</taxon>
        <taxon>Anaeromyxobacter</taxon>
    </lineage>
</organism>
<evidence type="ECO:0000313" key="2">
    <source>
        <dbReference type="EMBL" id="BDG09331.1"/>
    </source>
</evidence>
<dbReference type="InterPro" id="IPR023614">
    <property type="entry name" value="Porin_dom_sf"/>
</dbReference>
<dbReference type="Proteomes" id="UP001162734">
    <property type="component" value="Chromosome"/>
</dbReference>
<dbReference type="RefSeq" id="WP_248341454.1">
    <property type="nucleotide sequence ID" value="NZ_AP025592.1"/>
</dbReference>
<feature type="signal peptide" evidence="1">
    <location>
        <begin position="1"/>
        <end position="17"/>
    </location>
</feature>
<evidence type="ECO:0000256" key="1">
    <source>
        <dbReference type="SAM" id="SignalP"/>
    </source>
</evidence>
<accession>A0ABM7XBU0</accession>
<sequence length="434" mass="45631">MKKLVALLALLPALALAAETDVAPPAAPEAPKPAPSVKEQAGGFGLLLQGWFQADSDARFNAGVTKKDFSSNGGGGQPNAGYSTFKIRRSEISYDNTLGGLFGYHVMVDPARIQNGNVAVPAETITCKAGATAGAAPTCTAAATSLGVKDILQDAWFSAYVLPYTELRLGQMKTPLTMEGFGSSAKLDFAERSFLGNNFGNQRDIGLMAASTKDLPFVEYEVGVFNGTGQNVYDNQPTKDVAGRVVLKPIPGVSVGASGAIGGTFDPAFGGGLVKKTKNRGGVEAALEYAGFTVKGEWMGGREGQAPDAAALVAKGGSATFYSLAPVGYYLTAGYRYDAAQYGIWNLVARYDHWDSDSQTPVSQCKGAPSTAAAGAFAGNARCVKDTTVSVGLNYEVPPKLVKNVKLQLDYYRNNDDARDVSADEVFFVTQLKF</sequence>
<dbReference type="Gene3D" id="2.40.160.10">
    <property type="entry name" value="Porin"/>
    <property type="match status" value="1"/>
</dbReference>
<proteinExistence type="predicted"/>
<evidence type="ECO:0000313" key="3">
    <source>
        <dbReference type="Proteomes" id="UP001162734"/>
    </source>
</evidence>
<evidence type="ECO:0008006" key="4">
    <source>
        <dbReference type="Google" id="ProtNLM"/>
    </source>
</evidence>
<reference evidence="3" key="1">
    <citation type="journal article" date="2022" name="Int. J. Syst. Evol. Microbiol.">
        <title>Anaeromyxobacter oryzae sp. nov., Anaeromyxobacter diazotrophicus sp. nov. and Anaeromyxobacter paludicola sp. nov., isolated from paddy soils.</title>
        <authorList>
            <person name="Itoh H."/>
            <person name="Xu Z."/>
            <person name="Mise K."/>
            <person name="Masuda Y."/>
            <person name="Ushijima N."/>
            <person name="Hayakawa C."/>
            <person name="Shiratori Y."/>
            <person name="Senoo K."/>
        </authorList>
    </citation>
    <scope>NUCLEOTIDE SEQUENCE [LARGE SCALE GENOMIC DNA]</scope>
    <source>
        <strain evidence="3">Red630</strain>
    </source>
</reference>
<dbReference type="SUPFAM" id="SSF56935">
    <property type="entry name" value="Porins"/>
    <property type="match status" value="1"/>
</dbReference>
<feature type="chain" id="PRO_5047203871" description="Phosphate-selective porin O and P" evidence="1">
    <location>
        <begin position="18"/>
        <end position="434"/>
    </location>
</feature>
<name>A0ABM7XBU0_9BACT</name>
<dbReference type="InterPro" id="IPR010870">
    <property type="entry name" value="Porin_O/P"/>
</dbReference>
<protein>
    <recommendedName>
        <fullName evidence="4">Phosphate-selective porin O and P</fullName>
    </recommendedName>
</protein>
<dbReference type="EMBL" id="AP025592">
    <property type="protein sequence ID" value="BDG09331.1"/>
    <property type="molecule type" value="Genomic_DNA"/>
</dbReference>
<keyword evidence="3" id="KW-1185">Reference proteome</keyword>
<gene>
    <name evidence="2" type="ORF">AMPC_24440</name>
</gene>
<dbReference type="Pfam" id="PF07396">
    <property type="entry name" value="Porin_O_P"/>
    <property type="match status" value="1"/>
</dbReference>
<keyword evidence="1" id="KW-0732">Signal</keyword>